<reference evidence="1 2" key="1">
    <citation type="submission" date="2019-09" db="EMBL/GenBank/DDBJ databases">
        <title>Whole genome sequence of Vibrio fortis.</title>
        <authorList>
            <person name="Das S.K."/>
        </authorList>
    </citation>
    <scope>NUCLEOTIDE SEQUENCE [LARGE SCALE GENOMIC DNA]</scope>
    <source>
        <strain evidence="1 2">AN60</strain>
    </source>
</reference>
<organism evidence="1 2">
    <name type="scientific">Vibrio fortis</name>
    <dbReference type="NCBI Taxonomy" id="212667"/>
    <lineage>
        <taxon>Bacteria</taxon>
        <taxon>Pseudomonadati</taxon>
        <taxon>Pseudomonadota</taxon>
        <taxon>Gammaproteobacteria</taxon>
        <taxon>Vibrionales</taxon>
        <taxon>Vibrionaceae</taxon>
        <taxon>Vibrio</taxon>
    </lineage>
</organism>
<evidence type="ECO:0008006" key="3">
    <source>
        <dbReference type="Google" id="ProtNLM"/>
    </source>
</evidence>
<dbReference type="RefSeq" id="WP_150871637.1">
    <property type="nucleotide sequence ID" value="NZ_VWSE01000008.1"/>
</dbReference>
<evidence type="ECO:0000313" key="2">
    <source>
        <dbReference type="Proteomes" id="UP000326789"/>
    </source>
</evidence>
<gene>
    <name evidence="1" type="ORF">F2P58_18120</name>
</gene>
<proteinExistence type="predicted"/>
<comment type="caution">
    <text evidence="1">The sequence shown here is derived from an EMBL/GenBank/DDBJ whole genome shotgun (WGS) entry which is preliminary data.</text>
</comment>
<sequence length="255" mass="28938">MARWNYLLAPLICTSFVTEAQNNEGRDSTKQWQHSVEIYALALNIRGDTSIANLSTDVDVDPSFIMDHLDMGAMLRLEGIYDNQWGYYVDYSFMKLSGKADSVIGNSGLLKGEVDIRQGVLETKGFKRYHYDFGAIDYMVGFRWWDNDIDTKLYSSGGLINNSRSLDEDWIDYLIGVRWTQKLNASWQTHASLDIGLGSDTDFTSGLLLGARYQINDWSDLNIAYKSTWVDYSNPGTFSYDTASQGFLVGWAAYF</sequence>
<name>A0A5N3QX84_9VIBR</name>
<protein>
    <recommendedName>
        <fullName evidence="3">DUF481 domain-containing protein</fullName>
    </recommendedName>
</protein>
<evidence type="ECO:0000313" key="1">
    <source>
        <dbReference type="EMBL" id="KAB0286580.1"/>
    </source>
</evidence>
<dbReference type="AlphaFoldDB" id="A0A5N3QX84"/>
<dbReference type="Proteomes" id="UP000326789">
    <property type="component" value="Unassembled WGS sequence"/>
</dbReference>
<dbReference type="EMBL" id="VWSE01000008">
    <property type="protein sequence ID" value="KAB0286580.1"/>
    <property type="molecule type" value="Genomic_DNA"/>
</dbReference>
<accession>A0A5N3QX84</accession>